<dbReference type="Proteomes" id="UP000251960">
    <property type="component" value="Chromosome 7"/>
</dbReference>
<accession>A0A3L6DWD3</accession>
<sequence length="12" mass="1409">MNRMIALDQGFL</sequence>
<reference evidence="1 2" key="1">
    <citation type="journal article" date="2018" name="Nat. Genet.">
        <title>Extensive intraspecific gene order and gene structural variations between Mo17 and other maize genomes.</title>
        <authorList>
            <person name="Sun S."/>
            <person name="Zhou Y."/>
            <person name="Chen J."/>
            <person name="Shi J."/>
            <person name="Zhao H."/>
            <person name="Zhao H."/>
            <person name="Song W."/>
            <person name="Zhang M."/>
            <person name="Cui Y."/>
            <person name="Dong X."/>
            <person name="Liu H."/>
            <person name="Ma X."/>
            <person name="Jiao Y."/>
            <person name="Wang B."/>
            <person name="Wei X."/>
            <person name="Stein J.C."/>
            <person name="Glaubitz J.C."/>
            <person name="Lu F."/>
            <person name="Yu G."/>
            <person name="Liang C."/>
            <person name="Fengler K."/>
            <person name="Li B."/>
            <person name="Rafalski A."/>
            <person name="Schnable P.S."/>
            <person name="Ware D.H."/>
            <person name="Buckler E.S."/>
            <person name="Lai J."/>
        </authorList>
    </citation>
    <scope>NUCLEOTIDE SEQUENCE [LARGE SCALE GENOMIC DNA]</scope>
    <source>
        <strain evidence="2">cv. Missouri 17</strain>
        <tissue evidence="1">Seedling</tissue>
    </source>
</reference>
<gene>
    <name evidence="1" type="ORF">Zm00014a_009658</name>
</gene>
<evidence type="ECO:0000313" key="1">
    <source>
        <dbReference type="EMBL" id="PWZ13036.1"/>
    </source>
</evidence>
<organism evidence="1 2">
    <name type="scientific">Zea mays</name>
    <name type="common">Maize</name>
    <dbReference type="NCBI Taxonomy" id="4577"/>
    <lineage>
        <taxon>Eukaryota</taxon>
        <taxon>Viridiplantae</taxon>
        <taxon>Streptophyta</taxon>
        <taxon>Embryophyta</taxon>
        <taxon>Tracheophyta</taxon>
        <taxon>Spermatophyta</taxon>
        <taxon>Magnoliopsida</taxon>
        <taxon>Liliopsida</taxon>
        <taxon>Poales</taxon>
        <taxon>Poaceae</taxon>
        <taxon>PACMAD clade</taxon>
        <taxon>Panicoideae</taxon>
        <taxon>Andropogonodae</taxon>
        <taxon>Andropogoneae</taxon>
        <taxon>Tripsacinae</taxon>
        <taxon>Zea</taxon>
    </lineage>
</organism>
<proteinExistence type="predicted"/>
<dbReference type="EMBL" id="NCVQ01000008">
    <property type="protein sequence ID" value="PWZ13036.1"/>
    <property type="molecule type" value="Genomic_DNA"/>
</dbReference>
<name>A0A3L6DWD3_MAIZE</name>
<evidence type="ECO:0000313" key="2">
    <source>
        <dbReference type="Proteomes" id="UP000251960"/>
    </source>
</evidence>
<comment type="caution">
    <text evidence="1">The sequence shown here is derived from an EMBL/GenBank/DDBJ whole genome shotgun (WGS) entry which is preliminary data.</text>
</comment>
<protein>
    <submittedName>
        <fullName evidence="1">Uncharacterized protein</fullName>
    </submittedName>
</protein>